<dbReference type="SMART" id="SM00355">
    <property type="entry name" value="ZnF_C2H2"/>
    <property type="match status" value="7"/>
</dbReference>
<evidence type="ECO:0000256" key="14">
    <source>
        <dbReference type="SAM" id="MobiDB-lite"/>
    </source>
</evidence>
<dbReference type="InterPro" id="IPR036051">
    <property type="entry name" value="KRAB_dom_sf"/>
</dbReference>
<evidence type="ECO:0000256" key="5">
    <source>
        <dbReference type="ARBA" id="ARBA00022737"/>
    </source>
</evidence>
<sequence>MRPDDQVRGAPPGLASRGRGWRCGRPGVSRRCWGPAPNQQTTERRRPSIFLEGTSGCGGTGGGGGGGERTDPEAKRRELPFFVLSPVCGSVTGSDGAWSVCGPPNLPSLPPGPTALASTKVRIPKNLNRGCQVPNNCYSGLLQTNSREGRKESRSASSFSFKTCFLLTLQIGDQRSELQARPMETQADRVSQEPQALLESALPSSKVPAFSDKDSLGDEMLAAALLKAKAQPHPELAFGSASPIPQPEIARENMLFQELVTFEDVAVYFIRKEWKRLEPAQRDLYRDVMLENYGNVFSLDGETRTEHGPEISEDTGSHGVLLGRFQKGISQGLKFEEAYEQEVSLKRQLGSSSGERLNRKIQDFGQVTVEEKRTPMGERSEKYSDLGNSFTVSSNLISQQRLPVGDRPHKCDECSKSFNRTSDLIQHQRIHTGEKPYECSECGKAFSQSSHLIQHQRIHTGEKPYECNDCGKTFSCSSALILHRRIHTGEKPYECNECGKTFSWSSTLTHHQRIHTGEKPYACNECGKAFSRSSTLIHHQRIHTGEKPYECNECGKAFSQSSHLYQHQRIHTGEKPYECMECGGKFTYSSGLIQHQRIHTGENPYECSECGKAFRKEERKERRERSSPGTINGAVRLSGFGAQSPGLPSLITVSPDLLSLILEALRQQLSECHGGHRGEPPIVLH</sequence>
<dbReference type="Pfam" id="PF00096">
    <property type="entry name" value="zf-C2H2"/>
    <property type="match status" value="7"/>
</dbReference>
<feature type="domain" description="KRAB" evidence="16">
    <location>
        <begin position="260"/>
        <end position="344"/>
    </location>
</feature>
<keyword evidence="18" id="KW-1185">Reference proteome</keyword>
<evidence type="ECO:0000256" key="1">
    <source>
        <dbReference type="ARBA" id="ARBA00004123"/>
    </source>
</evidence>
<keyword evidence="6 13" id="KW-0863">Zinc-finger</keyword>
<organism evidence="17 18">
    <name type="scientific">Eschrichtius robustus</name>
    <name type="common">California gray whale</name>
    <name type="synonym">Eschrichtius gibbosus</name>
    <dbReference type="NCBI Taxonomy" id="9764"/>
    <lineage>
        <taxon>Eukaryota</taxon>
        <taxon>Metazoa</taxon>
        <taxon>Chordata</taxon>
        <taxon>Craniata</taxon>
        <taxon>Vertebrata</taxon>
        <taxon>Euteleostomi</taxon>
        <taxon>Mammalia</taxon>
        <taxon>Eutheria</taxon>
        <taxon>Laurasiatheria</taxon>
        <taxon>Artiodactyla</taxon>
        <taxon>Whippomorpha</taxon>
        <taxon>Cetacea</taxon>
        <taxon>Mysticeti</taxon>
        <taxon>Eschrichtiidae</taxon>
        <taxon>Eschrichtius</taxon>
    </lineage>
</organism>
<dbReference type="PROSITE" id="PS00028">
    <property type="entry name" value="ZINC_FINGER_C2H2_1"/>
    <property type="match status" value="7"/>
</dbReference>
<evidence type="ECO:0000256" key="8">
    <source>
        <dbReference type="ARBA" id="ARBA00022843"/>
    </source>
</evidence>
<keyword evidence="3" id="KW-1017">Isopeptide bond</keyword>
<evidence type="ECO:0000256" key="4">
    <source>
        <dbReference type="ARBA" id="ARBA00022723"/>
    </source>
</evidence>
<dbReference type="FunFam" id="3.30.160.60:FF:000824">
    <property type="entry name" value="Zinc finger protein 184"/>
    <property type="match status" value="1"/>
</dbReference>
<feature type="domain" description="C2H2-type" evidence="15">
    <location>
        <begin position="521"/>
        <end position="548"/>
    </location>
</feature>
<protein>
    <recommendedName>
        <fullName evidence="19">Zinc finger protein 3</fullName>
    </recommendedName>
</protein>
<comment type="caution">
    <text evidence="17">The sequence shown here is derived from an EMBL/GenBank/DDBJ whole genome shotgun (WGS) entry which is preliminary data.</text>
</comment>
<evidence type="ECO:0000256" key="6">
    <source>
        <dbReference type="ARBA" id="ARBA00022771"/>
    </source>
</evidence>
<dbReference type="PROSITE" id="PS50805">
    <property type="entry name" value="KRAB"/>
    <property type="match status" value="1"/>
</dbReference>
<dbReference type="FunFam" id="3.30.160.60:FF:000512">
    <property type="entry name" value="zinc finger protein 197 isoform X1"/>
    <property type="match status" value="1"/>
</dbReference>
<dbReference type="Proteomes" id="UP001159641">
    <property type="component" value="Unassembled WGS sequence"/>
</dbReference>
<dbReference type="GO" id="GO:0008270">
    <property type="term" value="F:zinc ion binding"/>
    <property type="evidence" value="ECO:0007669"/>
    <property type="project" value="UniProtKB-KW"/>
</dbReference>
<keyword evidence="11" id="KW-0804">Transcription</keyword>
<evidence type="ECO:0000259" key="15">
    <source>
        <dbReference type="PROSITE" id="PS50157"/>
    </source>
</evidence>
<evidence type="ECO:0000313" key="18">
    <source>
        <dbReference type="Proteomes" id="UP001159641"/>
    </source>
</evidence>
<dbReference type="FunFam" id="3.30.160.60:FF:000944">
    <property type="entry name" value="zinc finger protein 232 isoform X1"/>
    <property type="match status" value="1"/>
</dbReference>
<feature type="domain" description="C2H2-type" evidence="15">
    <location>
        <begin position="493"/>
        <end position="520"/>
    </location>
</feature>
<feature type="domain" description="C2H2-type" evidence="15">
    <location>
        <begin position="437"/>
        <end position="464"/>
    </location>
</feature>
<gene>
    <name evidence="17" type="ORF">J1605_013739</name>
</gene>
<dbReference type="GO" id="GO:0000978">
    <property type="term" value="F:RNA polymerase II cis-regulatory region sequence-specific DNA binding"/>
    <property type="evidence" value="ECO:0007669"/>
    <property type="project" value="TreeGrafter"/>
</dbReference>
<keyword evidence="7" id="KW-0862">Zinc</keyword>
<keyword evidence="9" id="KW-0805">Transcription regulation</keyword>
<dbReference type="FunFam" id="3.30.160.60:FF:001997">
    <property type="entry name" value="Uncharacterized protein"/>
    <property type="match status" value="1"/>
</dbReference>
<dbReference type="FunFam" id="3.30.160.60:FF:002134">
    <property type="entry name" value="Zinc finger protein 616"/>
    <property type="match status" value="1"/>
</dbReference>
<feature type="domain" description="C2H2-type" evidence="15">
    <location>
        <begin position="409"/>
        <end position="436"/>
    </location>
</feature>
<dbReference type="SUPFAM" id="SSF109640">
    <property type="entry name" value="KRAB domain (Kruppel-associated box)"/>
    <property type="match status" value="1"/>
</dbReference>
<dbReference type="InterPro" id="IPR001909">
    <property type="entry name" value="KRAB"/>
</dbReference>
<name>A0AB34GIK8_ESCRO</name>
<feature type="region of interest" description="Disordered" evidence="14">
    <location>
        <begin position="1"/>
        <end position="72"/>
    </location>
</feature>
<evidence type="ECO:0000256" key="10">
    <source>
        <dbReference type="ARBA" id="ARBA00023125"/>
    </source>
</evidence>
<keyword evidence="10" id="KW-0238">DNA-binding</keyword>
<feature type="compositionally biased region" description="Gly residues" evidence="14">
    <location>
        <begin position="55"/>
        <end position="67"/>
    </location>
</feature>
<dbReference type="PANTHER" id="PTHR23235:SF152">
    <property type="entry name" value="SI:DKEY-210J14.3"/>
    <property type="match status" value="1"/>
</dbReference>
<evidence type="ECO:0000256" key="9">
    <source>
        <dbReference type="ARBA" id="ARBA00023015"/>
    </source>
</evidence>
<evidence type="ECO:0000256" key="2">
    <source>
        <dbReference type="ARBA" id="ARBA00006991"/>
    </source>
</evidence>
<feature type="region of interest" description="Disordered" evidence="14">
    <location>
        <begin position="618"/>
        <end position="638"/>
    </location>
</feature>
<dbReference type="FunFam" id="3.30.160.60:FF:004137">
    <property type="match status" value="2"/>
</dbReference>
<dbReference type="SMART" id="SM00349">
    <property type="entry name" value="KRAB"/>
    <property type="match status" value="1"/>
</dbReference>
<dbReference type="AlphaFoldDB" id="A0AB34GIK8"/>
<evidence type="ECO:0000256" key="3">
    <source>
        <dbReference type="ARBA" id="ARBA00022499"/>
    </source>
</evidence>
<evidence type="ECO:0000256" key="11">
    <source>
        <dbReference type="ARBA" id="ARBA00023163"/>
    </source>
</evidence>
<evidence type="ECO:0000256" key="13">
    <source>
        <dbReference type="PROSITE-ProRule" id="PRU00042"/>
    </source>
</evidence>
<evidence type="ECO:0008006" key="19">
    <source>
        <dbReference type="Google" id="ProtNLM"/>
    </source>
</evidence>
<dbReference type="FunFam" id="3.30.160.60:FF:002343">
    <property type="entry name" value="Zinc finger protein 33A"/>
    <property type="match status" value="1"/>
</dbReference>
<dbReference type="Gene3D" id="3.30.160.60">
    <property type="entry name" value="Classic Zinc Finger"/>
    <property type="match status" value="8"/>
</dbReference>
<dbReference type="InterPro" id="IPR013087">
    <property type="entry name" value="Znf_C2H2_type"/>
</dbReference>
<evidence type="ECO:0000313" key="17">
    <source>
        <dbReference type="EMBL" id="KAJ8778335.1"/>
    </source>
</evidence>
<dbReference type="InterPro" id="IPR036236">
    <property type="entry name" value="Znf_C2H2_sf"/>
</dbReference>
<dbReference type="GO" id="GO:0005730">
    <property type="term" value="C:nucleolus"/>
    <property type="evidence" value="ECO:0007669"/>
    <property type="project" value="UniProtKB-ARBA"/>
</dbReference>
<accession>A0AB34GIK8</accession>
<dbReference type="FunFam" id="3.30.160.60:FF:002402">
    <property type="entry name" value="Zinc finger protein 347"/>
    <property type="match status" value="2"/>
</dbReference>
<keyword evidence="8" id="KW-0832">Ubl conjugation</keyword>
<feature type="domain" description="C2H2-type" evidence="15">
    <location>
        <begin position="465"/>
        <end position="492"/>
    </location>
</feature>
<feature type="domain" description="C2H2-type" evidence="15">
    <location>
        <begin position="577"/>
        <end position="604"/>
    </location>
</feature>
<reference evidence="17 18" key="1">
    <citation type="submission" date="2022-11" db="EMBL/GenBank/DDBJ databases">
        <title>Whole genome sequence of Eschrichtius robustus ER-17-0199.</title>
        <authorList>
            <person name="Bruniche-Olsen A."/>
            <person name="Black A.N."/>
            <person name="Fields C.J."/>
            <person name="Walden K."/>
            <person name="Dewoody J.A."/>
        </authorList>
    </citation>
    <scope>NUCLEOTIDE SEQUENCE [LARGE SCALE GENOMIC DNA]</scope>
    <source>
        <strain evidence="17">ER-17-0199</strain>
        <tissue evidence="17">Blubber</tissue>
    </source>
</reference>
<feature type="domain" description="C2H2-type" evidence="15">
    <location>
        <begin position="549"/>
        <end position="576"/>
    </location>
</feature>
<keyword evidence="4" id="KW-0479">Metal-binding</keyword>
<comment type="similarity">
    <text evidence="2">Belongs to the krueppel C2H2-type zinc-finger protein family.</text>
</comment>
<dbReference type="Pfam" id="PF01352">
    <property type="entry name" value="KRAB"/>
    <property type="match status" value="1"/>
</dbReference>
<comment type="subcellular location">
    <subcellularLocation>
        <location evidence="1">Nucleus</location>
    </subcellularLocation>
</comment>
<evidence type="ECO:0000256" key="12">
    <source>
        <dbReference type="ARBA" id="ARBA00023242"/>
    </source>
</evidence>
<dbReference type="GO" id="GO:0015630">
    <property type="term" value="C:microtubule cytoskeleton"/>
    <property type="evidence" value="ECO:0007669"/>
    <property type="project" value="UniProtKB-ARBA"/>
</dbReference>
<keyword evidence="12" id="KW-0539">Nucleus</keyword>
<dbReference type="SUPFAM" id="SSF57667">
    <property type="entry name" value="beta-beta-alpha zinc fingers"/>
    <property type="match status" value="4"/>
</dbReference>
<keyword evidence="5" id="KW-0677">Repeat</keyword>
<proteinExistence type="inferred from homology"/>
<dbReference type="CDD" id="cd07765">
    <property type="entry name" value="KRAB_A-box"/>
    <property type="match status" value="1"/>
</dbReference>
<dbReference type="GO" id="GO:0000981">
    <property type="term" value="F:DNA-binding transcription factor activity, RNA polymerase II-specific"/>
    <property type="evidence" value="ECO:0007669"/>
    <property type="project" value="TreeGrafter"/>
</dbReference>
<dbReference type="Gene3D" id="6.10.140.140">
    <property type="match status" value="1"/>
</dbReference>
<dbReference type="PROSITE" id="PS50157">
    <property type="entry name" value="ZINC_FINGER_C2H2_2"/>
    <property type="match status" value="7"/>
</dbReference>
<evidence type="ECO:0000256" key="7">
    <source>
        <dbReference type="ARBA" id="ARBA00022833"/>
    </source>
</evidence>
<evidence type="ECO:0000259" key="16">
    <source>
        <dbReference type="PROSITE" id="PS50805"/>
    </source>
</evidence>
<dbReference type="PANTHER" id="PTHR23235">
    <property type="entry name" value="KRUEPPEL-LIKE TRANSCRIPTION FACTOR"/>
    <property type="match status" value="1"/>
</dbReference>
<dbReference type="EMBL" id="JAIQCJ010002246">
    <property type="protein sequence ID" value="KAJ8778335.1"/>
    <property type="molecule type" value="Genomic_DNA"/>
</dbReference>